<protein>
    <submittedName>
        <fullName evidence="1">Uncharacterized protein</fullName>
    </submittedName>
</protein>
<dbReference type="AlphaFoldDB" id="X1C9Q4"/>
<gene>
    <name evidence="1" type="ORF">S01H4_35744</name>
</gene>
<dbReference type="EMBL" id="BART01019036">
    <property type="protein sequence ID" value="GAG81086.1"/>
    <property type="molecule type" value="Genomic_DNA"/>
</dbReference>
<accession>X1C9Q4</accession>
<proteinExistence type="predicted"/>
<name>X1C9Q4_9ZZZZ</name>
<comment type="caution">
    <text evidence="1">The sequence shown here is derived from an EMBL/GenBank/DDBJ whole genome shotgun (WGS) entry which is preliminary data.</text>
</comment>
<sequence>MPNWHEILNELNRSGSTHDIIRRKYLKRLNNLTGRNVIAYYSGWLQKPDVPGTELNDADKNGFMTVIHKLDPTKGLDL</sequence>
<organism evidence="1">
    <name type="scientific">marine sediment metagenome</name>
    <dbReference type="NCBI Taxonomy" id="412755"/>
    <lineage>
        <taxon>unclassified sequences</taxon>
        <taxon>metagenomes</taxon>
        <taxon>ecological metagenomes</taxon>
    </lineage>
</organism>
<evidence type="ECO:0000313" key="1">
    <source>
        <dbReference type="EMBL" id="GAG81086.1"/>
    </source>
</evidence>
<feature type="non-terminal residue" evidence="1">
    <location>
        <position position="78"/>
    </location>
</feature>
<reference evidence="1" key="1">
    <citation type="journal article" date="2014" name="Front. Microbiol.">
        <title>High frequency of phylogenetically diverse reductive dehalogenase-homologous genes in deep subseafloor sedimentary metagenomes.</title>
        <authorList>
            <person name="Kawai M."/>
            <person name="Futagami T."/>
            <person name="Toyoda A."/>
            <person name="Takaki Y."/>
            <person name="Nishi S."/>
            <person name="Hori S."/>
            <person name="Arai W."/>
            <person name="Tsubouchi T."/>
            <person name="Morono Y."/>
            <person name="Uchiyama I."/>
            <person name="Ito T."/>
            <person name="Fujiyama A."/>
            <person name="Inagaki F."/>
            <person name="Takami H."/>
        </authorList>
    </citation>
    <scope>NUCLEOTIDE SEQUENCE</scope>
    <source>
        <strain evidence="1">Expedition CK06-06</strain>
    </source>
</reference>